<evidence type="ECO:0000313" key="1">
    <source>
        <dbReference type="EMBL" id="KAA8591007.1"/>
    </source>
</evidence>
<dbReference type="Proteomes" id="UP000327493">
    <property type="component" value="Chromosome 7"/>
</dbReference>
<dbReference type="AlphaFoldDB" id="A0A5J5DA06"/>
<comment type="caution">
    <text evidence="1">The sequence shown here is derived from an EMBL/GenBank/DDBJ whole genome shotgun (WGS) entry which is preliminary data.</text>
</comment>
<organism evidence="1 2">
    <name type="scientific">Etheostoma spectabile</name>
    <name type="common">orangethroat darter</name>
    <dbReference type="NCBI Taxonomy" id="54343"/>
    <lineage>
        <taxon>Eukaryota</taxon>
        <taxon>Metazoa</taxon>
        <taxon>Chordata</taxon>
        <taxon>Craniata</taxon>
        <taxon>Vertebrata</taxon>
        <taxon>Euteleostomi</taxon>
        <taxon>Actinopterygii</taxon>
        <taxon>Neopterygii</taxon>
        <taxon>Teleostei</taxon>
        <taxon>Neoteleostei</taxon>
        <taxon>Acanthomorphata</taxon>
        <taxon>Eupercaria</taxon>
        <taxon>Perciformes</taxon>
        <taxon>Percoidei</taxon>
        <taxon>Percidae</taxon>
        <taxon>Etheostomatinae</taxon>
        <taxon>Etheostoma</taxon>
    </lineage>
</organism>
<gene>
    <name evidence="1" type="ORF">FQN60_001950</name>
</gene>
<dbReference type="EMBL" id="VOFY01000007">
    <property type="protein sequence ID" value="KAA8591007.1"/>
    <property type="molecule type" value="Genomic_DNA"/>
</dbReference>
<proteinExistence type="predicted"/>
<sequence length="240" mass="25526">MPSARHVADILQTVDVAAGTQGWDVCLLSARGSDNDTVQSVGGRQTELDGPRPQLTALKAEAGFGDWDNSAPGLERVRWNIAEFIWKFHSLGRPENRVLRSGTDISLPICTPPYITCCRSPSLDVSDSFFSIPRPTSLPVVRQAFLPLALLLTVLRCGMPGGLASYVCWSSAGRGLTLGHVNSELPVSRDQSTHSLFGPDPYSCGSGSPAGRHEGAGLHWSLALESTGAPTSTGHIPQVP</sequence>
<evidence type="ECO:0000313" key="2">
    <source>
        <dbReference type="Proteomes" id="UP000327493"/>
    </source>
</evidence>
<protein>
    <submittedName>
        <fullName evidence="1">Uncharacterized protein</fullName>
    </submittedName>
</protein>
<name>A0A5J5DA06_9PERO</name>
<keyword evidence="2" id="KW-1185">Reference proteome</keyword>
<accession>A0A5J5DA06</accession>
<reference evidence="1 2" key="1">
    <citation type="submission" date="2019-08" db="EMBL/GenBank/DDBJ databases">
        <title>A chromosome-level genome assembly, high-density linkage maps, and genome scans reveal the genomic architecture of hybrid incompatibilities underlying speciation via character displacement in darters (Percidae: Etheostominae).</title>
        <authorList>
            <person name="Moran R.L."/>
            <person name="Catchen J.M."/>
            <person name="Fuller R.C."/>
        </authorList>
    </citation>
    <scope>NUCLEOTIDE SEQUENCE [LARGE SCALE GENOMIC DNA]</scope>
    <source>
        <strain evidence="1">EspeVRDwgs_2016</strain>
        <tissue evidence="1">Muscle</tissue>
    </source>
</reference>